<reference evidence="7 8" key="1">
    <citation type="journal article" date="2013" name="J. Microbiol.">
        <title>Lysinibacillus chungkukjangi sp. nov., isolated from Chungkukjang, Korean fermented soybean food.</title>
        <authorList>
            <person name="Kim S.J."/>
            <person name="Jang Y.H."/>
            <person name="Hamada M."/>
            <person name="Ahn J.H."/>
            <person name="Weon H.Y."/>
            <person name="Suzuki K."/>
            <person name="Whang K.S."/>
            <person name="Kwon S.W."/>
        </authorList>
    </citation>
    <scope>NUCLEOTIDE SEQUENCE [LARGE SCALE GENOMIC DNA]</scope>
    <source>
        <strain evidence="7 8">MCCC 1A12701</strain>
    </source>
</reference>
<protein>
    <submittedName>
        <fullName evidence="7">NADPH dehydrogenase NamA</fullName>
        <ecNumber evidence="7">1.6.99.1</ecNumber>
    </submittedName>
</protein>
<evidence type="ECO:0000313" key="7">
    <source>
        <dbReference type="EMBL" id="RQW76121.1"/>
    </source>
</evidence>
<keyword evidence="5 7" id="KW-0560">Oxidoreductase</keyword>
<dbReference type="EMBL" id="RRCT01000001">
    <property type="protein sequence ID" value="RQW76121.1"/>
    <property type="molecule type" value="Genomic_DNA"/>
</dbReference>
<name>A0A3N9UJI9_9BACI</name>
<dbReference type="GO" id="GO:0003959">
    <property type="term" value="F:NADPH dehydrogenase activity"/>
    <property type="evidence" value="ECO:0007669"/>
    <property type="project" value="UniProtKB-EC"/>
</dbReference>
<comment type="cofactor">
    <cofactor evidence="1">
        <name>FMN</name>
        <dbReference type="ChEBI" id="CHEBI:58210"/>
    </cofactor>
</comment>
<dbReference type="InterPro" id="IPR013785">
    <property type="entry name" value="Aldolase_TIM"/>
</dbReference>
<dbReference type="InterPro" id="IPR001155">
    <property type="entry name" value="OxRdtase_FMN_N"/>
</dbReference>
<evidence type="ECO:0000256" key="5">
    <source>
        <dbReference type="ARBA" id="ARBA00023002"/>
    </source>
</evidence>
<keyword evidence="2" id="KW-0285">Flavoprotein</keyword>
<dbReference type="Pfam" id="PF00724">
    <property type="entry name" value="Oxidored_FMN"/>
    <property type="match status" value="1"/>
</dbReference>
<dbReference type="InterPro" id="IPR044152">
    <property type="entry name" value="YqjM-like"/>
</dbReference>
<feature type="domain" description="NADH:flavin oxidoreductase/NADH oxidase N-terminal" evidence="6">
    <location>
        <begin position="4"/>
        <end position="322"/>
    </location>
</feature>
<evidence type="ECO:0000313" key="8">
    <source>
        <dbReference type="Proteomes" id="UP000274033"/>
    </source>
</evidence>
<organism evidence="7 8">
    <name type="scientific">Lysinibacillus composti</name>
    <dbReference type="NCBI Taxonomy" id="720633"/>
    <lineage>
        <taxon>Bacteria</taxon>
        <taxon>Bacillati</taxon>
        <taxon>Bacillota</taxon>
        <taxon>Bacilli</taxon>
        <taxon>Bacillales</taxon>
        <taxon>Bacillaceae</taxon>
        <taxon>Lysinibacillus</taxon>
    </lineage>
</organism>
<dbReference type="PANTHER" id="PTHR43303:SF4">
    <property type="entry name" value="NADPH DEHYDROGENASE C23G7.10C-RELATED"/>
    <property type="match status" value="1"/>
</dbReference>
<proteinExistence type="predicted"/>
<dbReference type="Proteomes" id="UP000274033">
    <property type="component" value="Unassembled WGS sequence"/>
</dbReference>
<keyword evidence="4" id="KW-0521">NADP</keyword>
<evidence type="ECO:0000259" key="6">
    <source>
        <dbReference type="Pfam" id="PF00724"/>
    </source>
</evidence>
<comment type="caution">
    <text evidence="7">The sequence shown here is derived from an EMBL/GenBank/DDBJ whole genome shotgun (WGS) entry which is preliminary data.</text>
</comment>
<dbReference type="OrthoDB" id="9772736at2"/>
<dbReference type="GO" id="GO:0010181">
    <property type="term" value="F:FMN binding"/>
    <property type="evidence" value="ECO:0007669"/>
    <property type="project" value="InterPro"/>
</dbReference>
<dbReference type="SUPFAM" id="SSF51395">
    <property type="entry name" value="FMN-linked oxidoreductases"/>
    <property type="match status" value="1"/>
</dbReference>
<evidence type="ECO:0000256" key="2">
    <source>
        <dbReference type="ARBA" id="ARBA00022630"/>
    </source>
</evidence>
<accession>A0A3N9UJI9</accession>
<sequence length="339" mass="37723">MALLFKPFTIKNLELKNRIVMSPMCMYQAKNDGFATDFHLTHYTSRAVGQVGLIIVEATGVVPEGRITENDLGIWSDNHIAGLSRIVTNVNAYGAKAGIQLAHAGRKATVRDDIYAPSAIAFNDQYKTPIEMSKDDIAYVVDSFAKATVRAKKAGFEFIEIHGAHGYLINQFLSPLTNKREDDYGGAAENRYRVLREVLDAVRSVWNGPISVRVSANEYVENGLTAEDYIQFARWMKSQDVDLIDVSSGGVVPAHVESFPLYQVPFSETIRNGAEIKTGAIGIITTGKEAEDILQQEKADLILLGRELLRDPYFPYRAAQQLGVHLEAPNDSYRRGWHQ</sequence>
<dbReference type="Gene3D" id="3.20.20.70">
    <property type="entry name" value="Aldolase class I"/>
    <property type="match status" value="1"/>
</dbReference>
<keyword evidence="3" id="KW-0288">FMN</keyword>
<keyword evidence="8" id="KW-1185">Reference proteome</keyword>
<dbReference type="PANTHER" id="PTHR43303">
    <property type="entry name" value="NADPH DEHYDROGENASE C23G7.10C-RELATED"/>
    <property type="match status" value="1"/>
</dbReference>
<dbReference type="CDD" id="cd02932">
    <property type="entry name" value="OYE_YqiM_FMN"/>
    <property type="match status" value="1"/>
</dbReference>
<evidence type="ECO:0000256" key="1">
    <source>
        <dbReference type="ARBA" id="ARBA00001917"/>
    </source>
</evidence>
<dbReference type="RefSeq" id="WP_124761643.1">
    <property type="nucleotide sequence ID" value="NZ_JAFBDY010000001.1"/>
</dbReference>
<dbReference type="NCBIfam" id="NF010047">
    <property type="entry name" value="PRK13523.1"/>
    <property type="match status" value="1"/>
</dbReference>
<gene>
    <name evidence="7" type="primary">namA</name>
    <name evidence="7" type="ORF">EBB45_00785</name>
</gene>
<dbReference type="EC" id="1.6.99.1" evidence="7"/>
<dbReference type="AlphaFoldDB" id="A0A3N9UJI9"/>
<dbReference type="GO" id="GO:0050661">
    <property type="term" value="F:NADP binding"/>
    <property type="evidence" value="ECO:0007669"/>
    <property type="project" value="InterPro"/>
</dbReference>
<evidence type="ECO:0000256" key="4">
    <source>
        <dbReference type="ARBA" id="ARBA00022857"/>
    </source>
</evidence>
<evidence type="ECO:0000256" key="3">
    <source>
        <dbReference type="ARBA" id="ARBA00022643"/>
    </source>
</evidence>